<evidence type="ECO:0000259" key="7">
    <source>
        <dbReference type="Pfam" id="PF20465"/>
    </source>
</evidence>
<evidence type="ECO:0000256" key="5">
    <source>
        <dbReference type="SAM" id="MobiDB-lite"/>
    </source>
</evidence>
<evidence type="ECO:0000256" key="3">
    <source>
        <dbReference type="ARBA" id="ARBA00022679"/>
    </source>
</evidence>
<name>A0A9P1KGZ6_9CYAN</name>
<dbReference type="Proteomes" id="UP000032946">
    <property type="component" value="Chromosome"/>
</dbReference>
<keyword evidence="12" id="KW-1185">Reference proteome</keyword>
<dbReference type="InterPro" id="IPR046818">
    <property type="entry name" value="MmeI_C"/>
</dbReference>
<feature type="domain" description="MmeI-like target recognition" evidence="8">
    <location>
        <begin position="914"/>
        <end position="1117"/>
    </location>
</feature>
<organism evidence="11 12">
    <name type="scientific">Limnospira indica PCC 8005</name>
    <dbReference type="NCBI Taxonomy" id="376219"/>
    <lineage>
        <taxon>Bacteria</taxon>
        <taxon>Bacillati</taxon>
        <taxon>Cyanobacteriota</taxon>
        <taxon>Cyanophyceae</taxon>
        <taxon>Oscillatoriophycideae</taxon>
        <taxon>Oscillatoriales</taxon>
        <taxon>Sirenicapillariaceae</taxon>
        <taxon>Limnospira</taxon>
    </lineage>
</organism>
<comment type="catalytic activity">
    <reaction evidence="4">
        <text>a 2'-deoxyadenosine in DNA + S-adenosyl-L-methionine = an N(6)-methyl-2'-deoxyadenosine in DNA + S-adenosyl-L-homocysteine + H(+)</text>
        <dbReference type="Rhea" id="RHEA:15197"/>
        <dbReference type="Rhea" id="RHEA-COMP:12418"/>
        <dbReference type="Rhea" id="RHEA-COMP:12419"/>
        <dbReference type="ChEBI" id="CHEBI:15378"/>
        <dbReference type="ChEBI" id="CHEBI:57856"/>
        <dbReference type="ChEBI" id="CHEBI:59789"/>
        <dbReference type="ChEBI" id="CHEBI:90615"/>
        <dbReference type="ChEBI" id="CHEBI:90616"/>
        <dbReference type="EC" id="2.1.1.72"/>
    </reaction>
</comment>
<dbReference type="SUPFAM" id="SSF53335">
    <property type="entry name" value="S-adenosyl-L-methionine-dependent methyltransferases"/>
    <property type="match status" value="1"/>
</dbReference>
<dbReference type="RefSeq" id="WP_008051558.1">
    <property type="nucleotide sequence ID" value="NZ_FO818640.1"/>
</dbReference>
<accession>A0A9P1KGZ6</accession>
<dbReference type="EMBL" id="FO818640">
    <property type="protein sequence ID" value="CDM95761.1"/>
    <property type="molecule type" value="Genomic_DNA"/>
</dbReference>
<evidence type="ECO:0000256" key="1">
    <source>
        <dbReference type="ARBA" id="ARBA00011900"/>
    </source>
</evidence>
<keyword evidence="3" id="KW-0808">Transferase</keyword>
<sequence>MNAVEIEEAVSQLAEAPFDPEAFPYSFLEAFGNKATTIKRLKSDRHSTNQSDLPGGVLQRHNIHLKVCPEGEVTATLTALRESPATTRYKVKFILATDGKSFEAESLVDGETVACDYPDFSDHFGFFLPLAGITTVRQIRENAFDIKATGRLNRLYVELLKLNPDWDKAEGREKFNHFMARLIFCFFAEDTNIFHSEKLFTNAIAQMSAADAANTDEVLSELFRAMATPHNQREAAGIRNWANVFPYVNGGLFGPHPLTPSPKPGEGGQETLTPLSSSGRGAGGEGALNFPHPLTPSVKPGEGGQETLTPLSSSGRGAGGEGALNFPHPLTPSVKPGEGGQETLTPLSSSGRGAGGEGALNFPHPLTPSPKPGEGGQETLTPLSSSGRGAGGEDEMNFPHPLTPSPKPGEGGQETLTPLSSSGRGAGGEGALNFPHPLTPSVKPGEGGQETLTPLSSSGRGAGGEGALNFPHPLTPSVKPGEGGQETLTPLSSSGRGAGGEGALNFPHPLTPSVKPGEGGQETLTPLSSSGRGAGGEGVPRFNKIARSYLLHVGNLDWKKINPDIFGSMIQAVADEEERGALGMHYTSVPNILKVLNPLFLDDLRSQLEAAGENRRKLLNLRQRLAKIRVFDPACGSGNFLVIAYKEMRKIEAEINRRRGEPERPSQIPLTNFRGIEIRHFAAEIARLALIIAEYQCDVLHRGQMLALADFLPLKNDNWITCGNALRLDWLSLCPPTGTGVKVQRQDLDLWGETQDEAEIDFQNEGGETYICGNPPYKGSNWRTKEQTEDIGLLFASKIKIWKPLDYVCGWFIKASEYSKVTPTASAFVATNSICQGVQASILWPLIYESGQEISFAHTSFKWANLASHNAGVSVVIVGFCNPPIKNRKLYEIDKDSVVSLRTVENINAYLLNAQSVFVESTKVPVGLDSVITDGSGALDGGHLILNRNQRDEIIKANSGRFAKYILPYLGSGEFIKGNLRWCLWIEDENLSEALENAEIYKRVDQVRKYRENSGTRAQTAISRPHKFAWINKRNSHQIIVPTVFSERRDYITAGYLDESYVINNAASIIQEPSLYILAIISSTLHLSWVRAVSGKLEDRIRYTSSTCYNTFPVPTLTEQNKADLNRCAEDILLAREHYFPATIADMYDPKRMDIEFPLVREAHDRNDEIIERIYIGRRFKNDTERLEKLFDLYTKMTSQPTPAQKSAKPKTKS</sequence>
<evidence type="ECO:0000259" key="8">
    <source>
        <dbReference type="Pfam" id="PF20466"/>
    </source>
</evidence>
<dbReference type="AlphaFoldDB" id="A0A9P1KGZ6"/>
<feature type="compositionally biased region" description="Polar residues" evidence="5">
    <location>
        <begin position="378"/>
        <end position="387"/>
    </location>
</feature>
<feature type="domain" description="MmeI-like C-terminal" evidence="9">
    <location>
        <begin position="1119"/>
        <end position="1199"/>
    </location>
</feature>
<dbReference type="GO" id="GO:0009007">
    <property type="term" value="F:site-specific DNA-methyltransferase (adenine-specific) activity"/>
    <property type="evidence" value="ECO:0007669"/>
    <property type="project" value="UniProtKB-EC"/>
</dbReference>
<dbReference type="Pfam" id="PF20473">
    <property type="entry name" value="MmeI_Mtase"/>
    <property type="match status" value="1"/>
</dbReference>
<gene>
    <name evidence="11" type="ORF">ARTHRO_40167</name>
</gene>
<dbReference type="PANTHER" id="PTHR33841:SF1">
    <property type="entry name" value="DNA METHYLTRANSFERASE A"/>
    <property type="match status" value="1"/>
</dbReference>
<dbReference type="InterPro" id="IPR046816">
    <property type="entry name" value="MmeI_Mtase"/>
</dbReference>
<keyword evidence="2" id="KW-0489">Methyltransferase</keyword>
<dbReference type="InterPro" id="IPR046817">
    <property type="entry name" value="MmeI_N"/>
</dbReference>
<dbReference type="Pfam" id="PF20467">
    <property type="entry name" value="MmeI_C"/>
    <property type="match status" value="1"/>
</dbReference>
<dbReference type="InterPro" id="IPR046819">
    <property type="entry name" value="MmeI_hel"/>
</dbReference>
<feature type="domain" description="MmeI-like DNA-methyltransferase" evidence="10">
    <location>
        <begin position="608"/>
        <end position="891"/>
    </location>
</feature>
<dbReference type="REBASE" id="82831">
    <property type="entry name" value="Asp8005ORF40167P"/>
</dbReference>
<dbReference type="InterPro" id="IPR046820">
    <property type="entry name" value="MmeI_TRD"/>
</dbReference>
<evidence type="ECO:0000259" key="9">
    <source>
        <dbReference type="Pfam" id="PF20467"/>
    </source>
</evidence>
<reference evidence="11 12" key="1">
    <citation type="submission" date="2014-02" db="EMBL/GenBank/DDBJ databases">
        <authorList>
            <person name="Genoscope - CEA"/>
        </authorList>
    </citation>
    <scope>NUCLEOTIDE SEQUENCE [LARGE SCALE GENOMIC DNA]</scope>
    <source>
        <strain evidence="11 12">PCC 8005</strain>
    </source>
</reference>
<evidence type="ECO:0000313" key="11">
    <source>
        <dbReference type="EMBL" id="CDM95761.1"/>
    </source>
</evidence>
<dbReference type="Pfam" id="PF20464">
    <property type="entry name" value="MmeI_N"/>
    <property type="match status" value="1"/>
</dbReference>
<dbReference type="PANTHER" id="PTHR33841">
    <property type="entry name" value="DNA METHYLTRANSFERASE YEEA-RELATED"/>
    <property type="match status" value="1"/>
</dbReference>
<dbReference type="EC" id="2.1.1.72" evidence="1"/>
<dbReference type="Pfam" id="PF20466">
    <property type="entry name" value="MmeI_TRD"/>
    <property type="match status" value="1"/>
</dbReference>
<evidence type="ECO:0000259" key="6">
    <source>
        <dbReference type="Pfam" id="PF20464"/>
    </source>
</evidence>
<evidence type="ECO:0000256" key="4">
    <source>
        <dbReference type="ARBA" id="ARBA00047942"/>
    </source>
</evidence>
<feature type="region of interest" description="Disordered" evidence="5">
    <location>
        <begin position="255"/>
        <end position="538"/>
    </location>
</feature>
<dbReference type="InterPro" id="IPR029063">
    <property type="entry name" value="SAM-dependent_MTases_sf"/>
</dbReference>
<evidence type="ECO:0000313" key="12">
    <source>
        <dbReference type="Proteomes" id="UP000032946"/>
    </source>
</evidence>
<feature type="domain" description="MmeI-like helicase spacer" evidence="7">
    <location>
        <begin position="174"/>
        <end position="253"/>
    </location>
</feature>
<evidence type="ECO:0000259" key="10">
    <source>
        <dbReference type="Pfam" id="PF20473"/>
    </source>
</evidence>
<dbReference type="InterPro" id="IPR050953">
    <property type="entry name" value="N4_N6_ade-DNA_methylase"/>
</dbReference>
<feature type="domain" description="MmeI-like N-terminal" evidence="6">
    <location>
        <begin position="1"/>
        <end position="161"/>
    </location>
</feature>
<proteinExistence type="predicted"/>
<protein>
    <recommendedName>
        <fullName evidence="1">site-specific DNA-methyltransferase (adenine-specific)</fullName>
        <ecNumber evidence="1">2.1.1.72</ecNumber>
    </recommendedName>
</protein>
<evidence type="ECO:0000256" key="2">
    <source>
        <dbReference type="ARBA" id="ARBA00022603"/>
    </source>
</evidence>
<dbReference type="Pfam" id="PF20465">
    <property type="entry name" value="MmeI_hel"/>
    <property type="match status" value="1"/>
</dbReference>
<feature type="compositionally biased region" description="Polar residues" evidence="5">
    <location>
        <begin position="522"/>
        <end position="531"/>
    </location>
</feature>
<dbReference type="Gene3D" id="3.40.50.150">
    <property type="entry name" value="Vaccinia Virus protein VP39"/>
    <property type="match status" value="1"/>
</dbReference>
<dbReference type="GO" id="GO:0032259">
    <property type="term" value="P:methylation"/>
    <property type="evidence" value="ECO:0007669"/>
    <property type="project" value="UniProtKB-KW"/>
</dbReference>